<name>A0A9P9BPE2_9PEZI</name>
<dbReference type="Pfam" id="PF13637">
    <property type="entry name" value="Ank_4"/>
    <property type="match status" value="1"/>
</dbReference>
<keyword evidence="3" id="KW-1185">Reference proteome</keyword>
<dbReference type="GeneID" id="70186683"/>
<dbReference type="InterPro" id="IPR036770">
    <property type="entry name" value="Ankyrin_rpt-contain_sf"/>
</dbReference>
<feature type="compositionally biased region" description="Polar residues" evidence="1">
    <location>
        <begin position="22"/>
        <end position="45"/>
    </location>
</feature>
<dbReference type="Proteomes" id="UP000756346">
    <property type="component" value="Unassembled WGS sequence"/>
</dbReference>
<feature type="region of interest" description="Disordered" evidence="1">
    <location>
        <begin position="22"/>
        <end position="64"/>
    </location>
</feature>
<reference evidence="2" key="1">
    <citation type="journal article" date="2021" name="Nat. Commun.">
        <title>Genetic determinants of endophytism in the Arabidopsis root mycobiome.</title>
        <authorList>
            <person name="Mesny F."/>
            <person name="Miyauchi S."/>
            <person name="Thiergart T."/>
            <person name="Pickel B."/>
            <person name="Atanasova L."/>
            <person name="Karlsson M."/>
            <person name="Huettel B."/>
            <person name="Barry K.W."/>
            <person name="Haridas S."/>
            <person name="Chen C."/>
            <person name="Bauer D."/>
            <person name="Andreopoulos W."/>
            <person name="Pangilinan J."/>
            <person name="LaButti K."/>
            <person name="Riley R."/>
            <person name="Lipzen A."/>
            <person name="Clum A."/>
            <person name="Drula E."/>
            <person name="Henrissat B."/>
            <person name="Kohler A."/>
            <person name="Grigoriev I.V."/>
            <person name="Martin F.M."/>
            <person name="Hacquard S."/>
        </authorList>
    </citation>
    <scope>NUCLEOTIDE SEQUENCE</scope>
    <source>
        <strain evidence="2">MPI-CAGE-CH-0230</strain>
    </source>
</reference>
<organism evidence="2 3">
    <name type="scientific">Microdochium trichocladiopsis</name>
    <dbReference type="NCBI Taxonomy" id="1682393"/>
    <lineage>
        <taxon>Eukaryota</taxon>
        <taxon>Fungi</taxon>
        <taxon>Dikarya</taxon>
        <taxon>Ascomycota</taxon>
        <taxon>Pezizomycotina</taxon>
        <taxon>Sordariomycetes</taxon>
        <taxon>Xylariomycetidae</taxon>
        <taxon>Xylariales</taxon>
        <taxon>Microdochiaceae</taxon>
        <taxon>Microdochium</taxon>
    </lineage>
</organism>
<dbReference type="OrthoDB" id="539213at2759"/>
<dbReference type="Gene3D" id="1.25.40.20">
    <property type="entry name" value="Ankyrin repeat-containing domain"/>
    <property type="match status" value="1"/>
</dbReference>
<evidence type="ECO:0000313" key="2">
    <source>
        <dbReference type="EMBL" id="KAH7024461.1"/>
    </source>
</evidence>
<dbReference type="InterPro" id="IPR002110">
    <property type="entry name" value="Ankyrin_rpt"/>
</dbReference>
<sequence length="844" mass="93274">MASPMLLINHDALPPGVVVQEANSSMPRRTSTVTESGKLSLQLSRSPPLHSPPDQGHTNQSVRPSKVSLVCRPLVAGPLRHEQTSLEASETRLVKGAGPQLRRCIQSNWQKPSTNLRLAPDAVDLSKTDIWKEWRGMLLKDMPFLQVLAFMQAPLTYPLQRDTTAQDLPPHDVSLRVEIVTGFLTRPSLDLASVLPSLFRSHDETLQSAGALSWEIDPFHFLSRAIFRLSNCLVERSPLSREDRFMHKILFTRIPAAALRILLHSDLPSGRAAHKELLKLTASMDDQATFSLMASESTAITEMSQLSIVNLLLKHRSRQCLELAVQGLALNISTATAVARLLVDASWDHPYLRSHYRPLVQWLHSYFLASSAEHIHTVQSQTRLRIREGSDSRYRFDFCFDYHSLANSLRTWGMSEHIAERLGLLPDQYAERTREIKILQWEIENHVAPLLLASRSGQRRCDCSLSEAEGLVVCASLQDMLKQMIGTQQFHCSAQESRNAASTWKWALGTLLWQKYAQSYSKGHTVRSVIALLSLQELLLWVVDQLARSRTSETLWTILDSVLDAGATFCETSLRRAATSYNNQSLLQHFHQMGADIAGLGAPALTRERGACRLAAPDGVDANAVIDVEGIQHTILGAFLDDELRDWPFAIWSCHGKVLNMTKLLTEAGTRFQHTGIECQPFGALRGLISRILGEAELAQAPEAIRTWCDEAALVSPEASVLLEACVESEAWEVMQFLLDAGTPVANSPVLATALLTAVADGGDVELAMILLEKGADPNLAPGCRWPSALDSAAGRGRLDMVQLLLNAGGTSTRQGATAYDGAIEIAQRRDHGEVSGMPHRYLE</sequence>
<evidence type="ECO:0000256" key="1">
    <source>
        <dbReference type="SAM" id="MobiDB-lite"/>
    </source>
</evidence>
<comment type="caution">
    <text evidence="2">The sequence shown here is derived from an EMBL/GenBank/DDBJ whole genome shotgun (WGS) entry which is preliminary data.</text>
</comment>
<dbReference type="EMBL" id="JAGTJQ010000009">
    <property type="protein sequence ID" value="KAH7024461.1"/>
    <property type="molecule type" value="Genomic_DNA"/>
</dbReference>
<proteinExistence type="predicted"/>
<evidence type="ECO:0008006" key="4">
    <source>
        <dbReference type="Google" id="ProtNLM"/>
    </source>
</evidence>
<dbReference type="AlphaFoldDB" id="A0A9P9BPE2"/>
<accession>A0A9P9BPE2</accession>
<protein>
    <recommendedName>
        <fullName evidence="4">Ankyrin repeat-containing domain protein</fullName>
    </recommendedName>
</protein>
<dbReference type="SMART" id="SM00248">
    <property type="entry name" value="ANK"/>
    <property type="match status" value="2"/>
</dbReference>
<gene>
    <name evidence="2" type="ORF">B0I36DRAFT_352690</name>
</gene>
<dbReference type="SUPFAM" id="SSF48403">
    <property type="entry name" value="Ankyrin repeat"/>
    <property type="match status" value="1"/>
</dbReference>
<evidence type="ECO:0000313" key="3">
    <source>
        <dbReference type="Proteomes" id="UP000756346"/>
    </source>
</evidence>
<dbReference type="RefSeq" id="XP_046008009.1">
    <property type="nucleotide sequence ID" value="XM_046157137.1"/>
</dbReference>